<proteinExistence type="predicted"/>
<gene>
    <name evidence="2" type="ORF">BRLA_c038450</name>
</gene>
<feature type="transmembrane region" description="Helical" evidence="1">
    <location>
        <begin position="6"/>
        <end position="27"/>
    </location>
</feature>
<dbReference type="eggNOG" id="ENOG50330CC">
    <property type="taxonomic scope" value="Bacteria"/>
</dbReference>
<dbReference type="EMBL" id="CP007806">
    <property type="protein sequence ID" value="AIG28145.1"/>
    <property type="molecule type" value="Genomic_DNA"/>
</dbReference>
<keyword evidence="1" id="KW-0812">Transmembrane</keyword>
<dbReference type="Proteomes" id="UP000005850">
    <property type="component" value="Chromosome"/>
</dbReference>
<sequence>MNWFLGLLAVLFFLLIIIMITPIKIFLHYHRKQEHDVLTIHIRVWKWIKINYELPMINLTFNKNNQPEVEAKIKKKGDVVSNTERKKSIDTEDVDRWLHRVHELVERVQDFYPILCQALRHVYCEKLQWQTTIGVGDAAATGTLTGVILGIKNMLASMLSYYISLQEMPRISVEPMWNATIIRTELSCVLFFRVGHVIVALVRIVIKMKKGSARKWQITPYRA</sequence>
<evidence type="ECO:0000313" key="3">
    <source>
        <dbReference type="Proteomes" id="UP000005850"/>
    </source>
</evidence>
<organism evidence="2 3">
    <name type="scientific">Brevibacillus laterosporus LMG 15441</name>
    <dbReference type="NCBI Taxonomy" id="1042163"/>
    <lineage>
        <taxon>Bacteria</taxon>
        <taxon>Bacillati</taxon>
        <taxon>Bacillota</taxon>
        <taxon>Bacilli</taxon>
        <taxon>Bacillales</taxon>
        <taxon>Paenibacillaceae</taxon>
        <taxon>Brevibacillus</taxon>
    </lineage>
</organism>
<dbReference type="AlphaFoldDB" id="A0A075RFT4"/>
<feature type="transmembrane region" description="Helical" evidence="1">
    <location>
        <begin position="184"/>
        <end position="206"/>
    </location>
</feature>
<reference evidence="2 3" key="1">
    <citation type="journal article" date="2011" name="J. Bacteriol.">
        <title>Genome sequence of Brevibacillus laterosporus LMG 15441, a pathogen of invertebrates.</title>
        <authorList>
            <person name="Djukic M."/>
            <person name="Poehlein A."/>
            <person name="Thurmer A."/>
            <person name="Daniel R."/>
        </authorList>
    </citation>
    <scope>NUCLEOTIDE SEQUENCE [LARGE SCALE GENOMIC DNA]</scope>
    <source>
        <strain evidence="2 3">LMG 15441</strain>
    </source>
</reference>
<keyword evidence="1" id="KW-1133">Transmembrane helix</keyword>
<protein>
    <recommendedName>
        <fullName evidence="4">DUF2953 domain-containing protein</fullName>
    </recommendedName>
</protein>
<name>A0A075RFT4_BRELA</name>
<keyword evidence="3" id="KW-1185">Reference proteome</keyword>
<evidence type="ECO:0000256" key="1">
    <source>
        <dbReference type="SAM" id="Phobius"/>
    </source>
</evidence>
<dbReference type="InterPro" id="IPR021338">
    <property type="entry name" value="DUF2953"/>
</dbReference>
<dbReference type="KEGG" id="blr:BRLA_c038450"/>
<dbReference type="Pfam" id="PF11167">
    <property type="entry name" value="DUF2953"/>
    <property type="match status" value="1"/>
</dbReference>
<dbReference type="STRING" id="1042163.BRLA_c038450"/>
<evidence type="ECO:0008006" key="4">
    <source>
        <dbReference type="Google" id="ProtNLM"/>
    </source>
</evidence>
<dbReference type="HOGENOM" id="CLU_097083_1_0_9"/>
<keyword evidence="1" id="KW-0472">Membrane</keyword>
<accession>A0A075RFT4</accession>
<evidence type="ECO:0000313" key="2">
    <source>
        <dbReference type="EMBL" id="AIG28145.1"/>
    </source>
</evidence>
<dbReference type="RefSeq" id="WP_003338679.1">
    <property type="nucleotide sequence ID" value="NZ_CP007806.1"/>
</dbReference>